<feature type="compositionally biased region" description="Basic and acidic residues" evidence="1">
    <location>
        <begin position="54"/>
        <end position="67"/>
    </location>
</feature>
<name>A0A8A2VAJ5_9EURY</name>
<evidence type="ECO:0000256" key="1">
    <source>
        <dbReference type="SAM" id="MobiDB-lite"/>
    </source>
</evidence>
<proteinExistence type="predicted"/>
<feature type="region of interest" description="Disordered" evidence="1">
    <location>
        <begin position="54"/>
        <end position="83"/>
    </location>
</feature>
<evidence type="ECO:0000313" key="3">
    <source>
        <dbReference type="Proteomes" id="UP000663203"/>
    </source>
</evidence>
<keyword evidence="3" id="KW-1185">Reference proteome</keyword>
<dbReference type="Proteomes" id="UP000663203">
    <property type="component" value="Chromosome"/>
</dbReference>
<dbReference type="RefSeq" id="WP_207287733.1">
    <property type="nucleotide sequence ID" value="NZ_CP071462.1"/>
</dbReference>
<sequence>MTCPVCDETDVTVINVRIEQESDLTQAIGSAWDGRNMARCDNCGVLYDHQLATRESDGSSGERRESETVNCPSCGSPAPGDRDRCSYCDEPLRSPSR</sequence>
<reference evidence="2 3" key="1">
    <citation type="submission" date="2021-03" db="EMBL/GenBank/DDBJ databases">
        <title>Haloterrigena longa sp. nov. and Haloterrigena limicola sp. nov., extremely halophilic archaea isolated from a salt lake.</title>
        <authorList>
            <person name="Henglin C."/>
        </authorList>
    </citation>
    <scope>NUCLEOTIDE SEQUENCE [LARGE SCALE GENOMIC DNA]</scope>
    <source>
        <strain evidence="2 3">KZCA68</strain>
    </source>
</reference>
<dbReference type="AlphaFoldDB" id="A0A8A2VAJ5"/>
<accession>A0A8A2VAJ5</accession>
<evidence type="ECO:0000313" key="2">
    <source>
        <dbReference type="EMBL" id="QSW98116.1"/>
    </source>
</evidence>
<protein>
    <submittedName>
        <fullName evidence="2">Uncharacterized protein</fullName>
    </submittedName>
</protein>
<organism evidence="2 3">
    <name type="scientific">Haloterrigena alkaliphila</name>
    <dbReference type="NCBI Taxonomy" id="2816475"/>
    <lineage>
        <taxon>Archaea</taxon>
        <taxon>Methanobacteriati</taxon>
        <taxon>Methanobacteriota</taxon>
        <taxon>Stenosarchaea group</taxon>
        <taxon>Halobacteria</taxon>
        <taxon>Halobacteriales</taxon>
        <taxon>Natrialbaceae</taxon>
        <taxon>Haloterrigena</taxon>
    </lineage>
</organism>
<gene>
    <name evidence="2" type="ORF">J0X25_11915</name>
</gene>
<dbReference type="EMBL" id="CP071462">
    <property type="protein sequence ID" value="QSW98116.1"/>
    <property type="molecule type" value="Genomic_DNA"/>
</dbReference>
<dbReference type="GeneID" id="63188022"/>
<dbReference type="KEGG" id="hakz:J0X25_11915"/>